<dbReference type="KEGG" id="bgoe:IFJ75_07610"/>
<dbReference type="Proteomes" id="UP000663918">
    <property type="component" value="Chromosome"/>
</dbReference>
<gene>
    <name evidence="2" type="ORF">IFJ75_07610</name>
</gene>
<evidence type="ECO:0000313" key="2">
    <source>
        <dbReference type="EMBL" id="QTC92715.1"/>
    </source>
</evidence>
<dbReference type="PROSITE" id="PS51257">
    <property type="entry name" value="PROKAR_LIPOPROTEIN"/>
    <property type="match status" value="1"/>
</dbReference>
<proteinExistence type="predicted"/>
<protein>
    <submittedName>
        <fullName evidence="2">Uncharacterized protein</fullName>
    </submittedName>
</protein>
<evidence type="ECO:0000313" key="3">
    <source>
        <dbReference type="Proteomes" id="UP000663918"/>
    </source>
</evidence>
<evidence type="ECO:0000256" key="1">
    <source>
        <dbReference type="SAM" id="MobiDB-lite"/>
    </source>
</evidence>
<feature type="region of interest" description="Disordered" evidence="1">
    <location>
        <begin position="146"/>
        <end position="165"/>
    </location>
</feature>
<reference evidence="2" key="1">
    <citation type="submission" date="2020-09" db="EMBL/GenBank/DDBJ databases">
        <title>Brevundimonas sp. LVF2 isolated from a puddle in Goettingen, Germany.</title>
        <authorList>
            <person name="Friedrich I."/>
            <person name="Klassen A."/>
            <person name="Hannes N."/>
            <person name="Schneider D."/>
            <person name="Hertel R."/>
            <person name="Daniel R."/>
        </authorList>
    </citation>
    <scope>NUCLEOTIDE SEQUENCE</scope>
    <source>
        <strain evidence="2">LVF2</strain>
    </source>
</reference>
<organism evidence="2 3">
    <name type="scientific">Brevundimonas goettingensis</name>
    <dbReference type="NCBI Taxonomy" id="2774190"/>
    <lineage>
        <taxon>Bacteria</taxon>
        <taxon>Pseudomonadati</taxon>
        <taxon>Pseudomonadota</taxon>
        <taxon>Alphaproteobacteria</taxon>
        <taxon>Caulobacterales</taxon>
        <taxon>Caulobacteraceae</taxon>
        <taxon>Brevundimonas</taxon>
    </lineage>
</organism>
<feature type="compositionally biased region" description="Polar residues" evidence="1">
    <location>
        <begin position="146"/>
        <end position="156"/>
    </location>
</feature>
<dbReference type="RefSeq" id="WP_207931994.1">
    <property type="nucleotide sequence ID" value="NZ_CP062222.1"/>
</dbReference>
<dbReference type="AlphaFoldDB" id="A0A975C670"/>
<dbReference type="EMBL" id="CP062222">
    <property type="protein sequence ID" value="QTC92715.1"/>
    <property type="molecule type" value="Genomic_DNA"/>
</dbReference>
<accession>A0A975C670</accession>
<name>A0A975C670_9CAUL</name>
<keyword evidence="3" id="KW-1185">Reference proteome</keyword>
<sequence>MRAAIIIAGGLLGLAACGQPAEKAAPKASATAPAAVAASDAATAPTGPLSAVDLRRVCRAGLAAIHGQEPDAIQITGLEGSVVNAQWPAPVDGGLMKAQCRTDGPLLTWKPVDLPDPADNRWMNQSGDPANTFAVKGDVVTVTQTFPDGTNQQSDLTVPASKEAA</sequence>